<dbReference type="PROSITE" id="PS50005">
    <property type="entry name" value="TPR"/>
    <property type="match status" value="5"/>
</dbReference>
<feature type="compositionally biased region" description="Basic and acidic residues" evidence="4">
    <location>
        <begin position="403"/>
        <end position="419"/>
    </location>
</feature>
<evidence type="ECO:0000313" key="5">
    <source>
        <dbReference type="EMBL" id="KAL0639811.1"/>
    </source>
</evidence>
<evidence type="ECO:0000256" key="3">
    <source>
        <dbReference type="PROSITE-ProRule" id="PRU00339"/>
    </source>
</evidence>
<dbReference type="Proteomes" id="UP001447188">
    <property type="component" value="Unassembled WGS sequence"/>
</dbReference>
<dbReference type="PANTHER" id="PTHR12558:SF13">
    <property type="entry name" value="CELL DIVISION CYCLE PROTEIN 27 HOMOLOG"/>
    <property type="match status" value="1"/>
</dbReference>
<dbReference type="Pfam" id="PF12895">
    <property type="entry name" value="ANAPC3"/>
    <property type="match status" value="1"/>
</dbReference>
<evidence type="ECO:0000256" key="2">
    <source>
        <dbReference type="ARBA" id="ARBA00038210"/>
    </source>
</evidence>
<feature type="compositionally biased region" description="Polar residues" evidence="4">
    <location>
        <begin position="306"/>
        <end position="319"/>
    </location>
</feature>
<feature type="compositionally biased region" description="Polar residues" evidence="4">
    <location>
        <begin position="263"/>
        <end position="280"/>
    </location>
</feature>
<gene>
    <name evidence="5" type="primary">CDC27</name>
    <name evidence="5" type="ORF">Q9L58_001127</name>
</gene>
<comment type="similarity">
    <text evidence="2">Belongs to the APC3/CDC27 family.</text>
</comment>
<feature type="repeat" description="TPR" evidence="3">
    <location>
        <begin position="541"/>
        <end position="574"/>
    </location>
</feature>
<feature type="repeat" description="TPR" evidence="3">
    <location>
        <begin position="128"/>
        <end position="161"/>
    </location>
</feature>
<dbReference type="InterPro" id="IPR019734">
    <property type="entry name" value="TPR_rpt"/>
</dbReference>
<dbReference type="Gene3D" id="1.25.40.10">
    <property type="entry name" value="Tetratricopeptide repeat domain"/>
    <property type="match status" value="4"/>
</dbReference>
<evidence type="ECO:0000313" key="6">
    <source>
        <dbReference type="Proteomes" id="UP001447188"/>
    </source>
</evidence>
<dbReference type="PANTHER" id="PTHR12558">
    <property type="entry name" value="CELL DIVISION CYCLE 16,23,27"/>
    <property type="match status" value="1"/>
</dbReference>
<feature type="compositionally biased region" description="Basic and acidic residues" evidence="4">
    <location>
        <begin position="320"/>
        <end position="330"/>
    </location>
</feature>
<dbReference type="Pfam" id="PF13181">
    <property type="entry name" value="TPR_8"/>
    <property type="match status" value="2"/>
</dbReference>
<feature type="region of interest" description="Disordered" evidence="4">
    <location>
        <begin position="223"/>
        <end position="422"/>
    </location>
</feature>
<feature type="repeat" description="TPR" evidence="3">
    <location>
        <begin position="779"/>
        <end position="812"/>
    </location>
</feature>
<keyword evidence="6" id="KW-1185">Reference proteome</keyword>
<protein>
    <submittedName>
        <fullName evidence="5">Anaphase-promoting complex subunit cdc27</fullName>
    </submittedName>
</protein>
<dbReference type="PROSITE" id="PS50293">
    <property type="entry name" value="TPR_REGION"/>
    <property type="match status" value="1"/>
</dbReference>
<proteinExistence type="inferred from homology"/>
<feature type="compositionally biased region" description="Polar residues" evidence="4">
    <location>
        <begin position="223"/>
        <end position="240"/>
    </location>
</feature>
<comment type="caution">
    <text evidence="5">The sequence shown here is derived from an EMBL/GenBank/DDBJ whole genome shotgun (WGS) entry which is preliminary data.</text>
</comment>
<dbReference type="InterPro" id="IPR011990">
    <property type="entry name" value="TPR-like_helical_dom_sf"/>
</dbReference>
<dbReference type="Pfam" id="PF00515">
    <property type="entry name" value="TPR_1"/>
    <property type="match status" value="2"/>
</dbReference>
<feature type="repeat" description="TPR" evidence="3">
    <location>
        <begin position="609"/>
        <end position="642"/>
    </location>
</feature>
<reference evidence="5 6" key="1">
    <citation type="submission" date="2024-02" db="EMBL/GenBank/DDBJ databases">
        <title>Discinaceae phylogenomics.</title>
        <authorList>
            <person name="Dirks A.C."/>
            <person name="James T.Y."/>
        </authorList>
    </citation>
    <scope>NUCLEOTIDE SEQUENCE [LARGE SCALE GENOMIC DNA]</scope>
    <source>
        <strain evidence="5 6">ACD0624</strain>
    </source>
</reference>
<accession>A0ABR3GV47</accession>
<feature type="compositionally biased region" description="Basic and acidic residues" evidence="4">
    <location>
        <begin position="364"/>
        <end position="381"/>
    </location>
</feature>
<evidence type="ECO:0000256" key="1">
    <source>
        <dbReference type="ARBA" id="ARBA00022803"/>
    </source>
</evidence>
<dbReference type="SUPFAM" id="SSF48452">
    <property type="entry name" value="TPR-like"/>
    <property type="match status" value="2"/>
</dbReference>
<sequence>MSPAIPQPNIVAQFRSLIWQGLDTDTITTALFVAERLYAYDPKGADSVHLFALCLYRDGQYQAAENLTKGWLRHVGCAYIYAQCCLKLGGGKENEGVNALEGCKRQWGGSSAWNQHSDTERRAMPDAATVYTLIGRLWHALGDTKKSVDCYVSAVKLNPYLWEAFLGLCDTGIVNSSAGLNLRIQNIFKPTAEMLESLKLPSSNTSNIPATIPEEAVTTNGLRNASENIPNDPFSSTNGATRDRSDLAFNNHPSFFNRLNEGLGNSANDLETPTAQSSNPAGHEMLGGGNLNTISEKPPPVRKTRAATTEITTRKLSSRSTREIGNDVKRPTTASSQDINAIAAPARRSTRLTSKFTSKLGVGSERETRLATKERERDAKKMKTSSGRSKSGLHLSSGTTAAVKEKGGGGDKGNSEDVNVRNGSSTTVTVSFEITEPQPQRSTRATTATIAKRKAMASSADPSLTRMRKKQMTDAVAVVSRPAAQAAPSKPLMDLKKEEAMYFVLKLFEKLGVGYFSLCRFHCKEALQAFNSLPTSQKETPWVQTKIGRAHYEMANYADAERSFLKVRQLDPARTRDMEVFSTILWHQRKDVDLSYLAHDLVDLDRLSPESWCALGNCFSLQRDHDQALKCFKRATQLNPKLAYAFTLQGHEHVSNEEYEKALISYRCAVAADSRHYNAWYGLGKVYEKMGKYDVAEKHFRTATKINPTNAVLVCCVGMVLEKTKDYKGALGQYNIACEMAPTSALSRFKKARTLMSLRMYPAALKELRILKDIAPDEANVHFLLGKLYKLLKDKRNAIKHFTDALNLDPKAGHLIKEAIENLDDDDDEYSTEDPEVNRFLDH</sequence>
<organism evidence="5 6">
    <name type="scientific">Discina gigas</name>
    <dbReference type="NCBI Taxonomy" id="1032678"/>
    <lineage>
        <taxon>Eukaryota</taxon>
        <taxon>Fungi</taxon>
        <taxon>Dikarya</taxon>
        <taxon>Ascomycota</taxon>
        <taxon>Pezizomycotina</taxon>
        <taxon>Pezizomycetes</taxon>
        <taxon>Pezizales</taxon>
        <taxon>Discinaceae</taxon>
        <taxon>Discina</taxon>
    </lineage>
</organism>
<evidence type="ECO:0000256" key="4">
    <source>
        <dbReference type="SAM" id="MobiDB-lite"/>
    </source>
</evidence>
<name>A0ABR3GV47_9PEZI</name>
<keyword evidence="1 3" id="KW-0802">TPR repeat</keyword>
<feature type="compositionally biased region" description="Polar residues" evidence="4">
    <location>
        <begin position="384"/>
        <end position="400"/>
    </location>
</feature>
<feature type="repeat" description="TPR" evidence="3">
    <location>
        <begin position="677"/>
        <end position="710"/>
    </location>
</feature>
<dbReference type="EMBL" id="JBBBZM010000008">
    <property type="protein sequence ID" value="KAL0639811.1"/>
    <property type="molecule type" value="Genomic_DNA"/>
</dbReference>
<dbReference type="SMART" id="SM00028">
    <property type="entry name" value="TPR"/>
    <property type="match status" value="8"/>
</dbReference>